<keyword evidence="5" id="KW-1185">Reference proteome</keyword>
<dbReference type="InterPro" id="IPR050832">
    <property type="entry name" value="Bact_Acetyltransf"/>
</dbReference>
<protein>
    <submittedName>
        <fullName evidence="4">Thioesterase domain-containing protein, putative</fullName>
    </submittedName>
</protein>
<dbReference type="SUPFAM" id="SSF54637">
    <property type="entry name" value="Thioesterase/thiol ester dehydrase-isomerase"/>
    <property type="match status" value="1"/>
</dbReference>
<gene>
    <name evidence="4" type="ORF">SAMN06297280_3260</name>
</gene>
<dbReference type="GO" id="GO:0016747">
    <property type="term" value="F:acyltransferase activity, transferring groups other than amino-acyl groups"/>
    <property type="evidence" value="ECO:0007669"/>
    <property type="project" value="InterPro"/>
</dbReference>
<dbReference type="SUPFAM" id="SSF55729">
    <property type="entry name" value="Acyl-CoA N-acyltransferases (Nat)"/>
    <property type="match status" value="1"/>
</dbReference>
<dbReference type="Pfam" id="PF09500">
    <property type="entry name" value="YiiD_C"/>
    <property type="match status" value="1"/>
</dbReference>
<keyword evidence="2" id="KW-0012">Acyltransferase</keyword>
<feature type="domain" description="N-acetyltransferase" evidence="3">
    <location>
        <begin position="8"/>
        <end position="149"/>
    </location>
</feature>
<name>A0A285JB56_9GAMM</name>
<organism evidence="4 5">
    <name type="scientific">Arsukibacterium tuosuense</name>
    <dbReference type="NCBI Taxonomy" id="1323745"/>
    <lineage>
        <taxon>Bacteria</taxon>
        <taxon>Pseudomonadati</taxon>
        <taxon>Pseudomonadota</taxon>
        <taxon>Gammaproteobacteria</taxon>
        <taxon>Chromatiales</taxon>
        <taxon>Chromatiaceae</taxon>
        <taxon>Arsukibacterium</taxon>
    </lineage>
</organism>
<evidence type="ECO:0000313" key="4">
    <source>
        <dbReference type="EMBL" id="SNY57499.1"/>
    </source>
</evidence>
<dbReference type="OrthoDB" id="4305330at2"/>
<dbReference type="PANTHER" id="PTHR43877">
    <property type="entry name" value="AMINOALKYLPHOSPHONATE N-ACETYLTRANSFERASE-RELATED-RELATED"/>
    <property type="match status" value="1"/>
</dbReference>
<dbReference type="PROSITE" id="PS51186">
    <property type="entry name" value="GNAT"/>
    <property type="match status" value="1"/>
</dbReference>
<dbReference type="InterPro" id="IPR029069">
    <property type="entry name" value="HotDog_dom_sf"/>
</dbReference>
<accession>A0A285JB56</accession>
<evidence type="ECO:0000256" key="2">
    <source>
        <dbReference type="ARBA" id="ARBA00023315"/>
    </source>
</evidence>
<evidence type="ECO:0000256" key="1">
    <source>
        <dbReference type="ARBA" id="ARBA00022679"/>
    </source>
</evidence>
<dbReference type="RefSeq" id="WP_097112453.1">
    <property type="nucleotide sequence ID" value="NZ_OBEB01000007.1"/>
</dbReference>
<dbReference type="InterPro" id="IPR012660">
    <property type="entry name" value="YiiD_C"/>
</dbReference>
<dbReference type="PANTHER" id="PTHR43877:SF2">
    <property type="entry name" value="AMINOALKYLPHOSPHONATE N-ACETYLTRANSFERASE-RELATED"/>
    <property type="match status" value="1"/>
</dbReference>
<dbReference type="AlphaFoldDB" id="A0A285JB56"/>
<evidence type="ECO:0000259" key="3">
    <source>
        <dbReference type="PROSITE" id="PS51186"/>
    </source>
</evidence>
<evidence type="ECO:0000313" key="5">
    <source>
        <dbReference type="Proteomes" id="UP000219353"/>
    </source>
</evidence>
<proteinExistence type="predicted"/>
<dbReference type="InterPro" id="IPR000182">
    <property type="entry name" value="GNAT_dom"/>
</dbReference>
<dbReference type="Gene3D" id="3.40.630.30">
    <property type="match status" value="1"/>
</dbReference>
<dbReference type="NCBIfam" id="TIGR02447">
    <property type="entry name" value="yiiD_Cterm"/>
    <property type="match status" value="1"/>
</dbReference>
<dbReference type="EMBL" id="OBEB01000007">
    <property type="protein sequence ID" value="SNY57499.1"/>
    <property type="molecule type" value="Genomic_DNA"/>
</dbReference>
<sequence length="307" mass="34252">MALPTNWQLTSPITPEHWQAYYQLRWQVLRAPWQQPLGSEQDEFEAQAHHLMLTDGSGLVQAVGRLHRLDDSTGQIRYMAVADSARKKGAGSMILHALEQQAVYLGLQQLQLNAREDAVGFYQQLGYKQAGDAAPLFGIAHLKMIKALCLTGSADDFKQWQQQLAQTWRQTIPLSQYMQINISGFNGYRLSCSAPLAPNINLHQTMFAGSIYTLATLTGWGMLYMQLQALGLQGAQVLAHADIRYLRPVDSAPEARCQLLDCIGDLGPLVQGKKVRQRIKVGIYCQQQVCAEFIGQYVVLPEPALQN</sequence>
<dbReference type="Gene3D" id="3.10.129.10">
    <property type="entry name" value="Hotdog Thioesterase"/>
    <property type="match status" value="1"/>
</dbReference>
<dbReference type="InterPro" id="IPR016181">
    <property type="entry name" value="Acyl_CoA_acyltransferase"/>
</dbReference>
<dbReference type="CDD" id="cd04301">
    <property type="entry name" value="NAT_SF"/>
    <property type="match status" value="1"/>
</dbReference>
<dbReference type="Pfam" id="PF00583">
    <property type="entry name" value="Acetyltransf_1"/>
    <property type="match status" value="1"/>
</dbReference>
<keyword evidence="1" id="KW-0808">Transferase</keyword>
<reference evidence="5" key="1">
    <citation type="submission" date="2017-09" db="EMBL/GenBank/DDBJ databases">
        <authorList>
            <person name="Varghese N."/>
            <person name="Submissions S."/>
        </authorList>
    </citation>
    <scope>NUCLEOTIDE SEQUENCE [LARGE SCALE GENOMIC DNA]</scope>
    <source>
        <strain evidence="5">CGMCC 1.12461</strain>
    </source>
</reference>
<dbReference type="Proteomes" id="UP000219353">
    <property type="component" value="Unassembled WGS sequence"/>
</dbReference>